<dbReference type="InParanoid" id="A0A4Q1BNZ6"/>
<dbReference type="VEuPathDB" id="FungiDB:TREMEDRAFT_60794"/>
<comment type="caution">
    <text evidence="1">The sequence shown here is derived from an EMBL/GenBank/DDBJ whole genome shotgun (WGS) entry which is preliminary data.</text>
</comment>
<protein>
    <submittedName>
        <fullName evidence="1">Uncharacterized protein</fullName>
    </submittedName>
</protein>
<dbReference type="Proteomes" id="UP000289152">
    <property type="component" value="Unassembled WGS sequence"/>
</dbReference>
<sequence length="233" mass="25832">MLSSAEVATLSTDEIRTAHEEFKQTFKDLRRRSIQIPSTMRLLLRCAAKDHDGLVYPFTARAHTAHPETLLKALSTSAGLAFFINEDVGAHMCTDCTRETGGQTHLLQLTPDLRRVLRENSGADIHPCPCGNLSLVSLWRQEDVTTLGILYPVTRPEQSGDLEGAKLYGACSLTCVLRGFMDGYIASTRRWKHSPFLYPEEVDERTGETLVLPNDSSLHVVTIVHVLPAAQFA</sequence>
<reference evidence="1 2" key="1">
    <citation type="submission" date="2016-06" db="EMBL/GenBank/DDBJ databases">
        <title>Evolution of pathogenesis and genome organization in the Tremellales.</title>
        <authorList>
            <person name="Cuomo C."/>
            <person name="Litvintseva A."/>
            <person name="Heitman J."/>
            <person name="Chen Y."/>
            <person name="Sun S."/>
            <person name="Springer D."/>
            <person name="Dromer F."/>
            <person name="Young S."/>
            <person name="Zeng Q."/>
            <person name="Chapman S."/>
            <person name="Gujja S."/>
            <person name="Saif S."/>
            <person name="Birren B."/>
        </authorList>
    </citation>
    <scope>NUCLEOTIDE SEQUENCE [LARGE SCALE GENOMIC DNA]</scope>
    <source>
        <strain evidence="1 2">ATCC 28783</strain>
    </source>
</reference>
<evidence type="ECO:0000313" key="1">
    <source>
        <dbReference type="EMBL" id="RXK39462.1"/>
    </source>
</evidence>
<proteinExistence type="predicted"/>
<keyword evidence="2" id="KW-1185">Reference proteome</keyword>
<evidence type="ECO:0000313" key="2">
    <source>
        <dbReference type="Proteomes" id="UP000289152"/>
    </source>
</evidence>
<name>A0A4Q1BNZ6_TREME</name>
<dbReference type="AlphaFoldDB" id="A0A4Q1BNZ6"/>
<accession>A0A4Q1BNZ6</accession>
<dbReference type="EMBL" id="SDIL01000031">
    <property type="protein sequence ID" value="RXK39462.1"/>
    <property type="molecule type" value="Genomic_DNA"/>
</dbReference>
<gene>
    <name evidence="1" type="ORF">M231_03295</name>
</gene>
<organism evidence="1 2">
    <name type="scientific">Tremella mesenterica</name>
    <name type="common">Jelly fungus</name>
    <dbReference type="NCBI Taxonomy" id="5217"/>
    <lineage>
        <taxon>Eukaryota</taxon>
        <taxon>Fungi</taxon>
        <taxon>Dikarya</taxon>
        <taxon>Basidiomycota</taxon>
        <taxon>Agaricomycotina</taxon>
        <taxon>Tremellomycetes</taxon>
        <taxon>Tremellales</taxon>
        <taxon>Tremellaceae</taxon>
        <taxon>Tremella</taxon>
    </lineage>
</organism>